<dbReference type="OrthoDB" id="3945906at2759"/>
<organism evidence="2 3">
    <name type="scientific">Neocucurbitaria cava</name>
    <dbReference type="NCBI Taxonomy" id="798079"/>
    <lineage>
        <taxon>Eukaryota</taxon>
        <taxon>Fungi</taxon>
        <taxon>Dikarya</taxon>
        <taxon>Ascomycota</taxon>
        <taxon>Pezizomycotina</taxon>
        <taxon>Dothideomycetes</taxon>
        <taxon>Pleosporomycetidae</taxon>
        <taxon>Pleosporales</taxon>
        <taxon>Pleosporineae</taxon>
        <taxon>Cucurbitariaceae</taxon>
        <taxon>Neocucurbitaria</taxon>
    </lineage>
</organism>
<keyword evidence="1" id="KW-0175">Coiled coil</keyword>
<reference evidence="2" key="1">
    <citation type="submission" date="2022-10" db="EMBL/GenBank/DDBJ databases">
        <title>Tapping the CABI collections for fungal endophytes: first genome assemblies for Collariella, Neodidymelliopsis, Ascochyta clinopodiicola, Didymella pomorum, Didymosphaeria variabile, Neocosmospora piperis and Neocucurbitaria cava.</title>
        <authorList>
            <person name="Hill R."/>
        </authorList>
    </citation>
    <scope>NUCLEOTIDE SEQUENCE</scope>
    <source>
        <strain evidence="2">IMI 356814</strain>
    </source>
</reference>
<name>A0A9W8YH44_9PLEO</name>
<dbReference type="EMBL" id="JAPEUY010000002">
    <property type="protein sequence ID" value="KAJ4376139.1"/>
    <property type="molecule type" value="Genomic_DNA"/>
</dbReference>
<dbReference type="Proteomes" id="UP001140560">
    <property type="component" value="Unassembled WGS sequence"/>
</dbReference>
<proteinExistence type="predicted"/>
<comment type="caution">
    <text evidence="2">The sequence shown here is derived from an EMBL/GenBank/DDBJ whole genome shotgun (WGS) entry which is preliminary data.</text>
</comment>
<keyword evidence="3" id="KW-1185">Reference proteome</keyword>
<dbReference type="AlphaFoldDB" id="A0A9W8YH44"/>
<gene>
    <name evidence="2" type="ORF">N0V83_001420</name>
</gene>
<evidence type="ECO:0000313" key="3">
    <source>
        <dbReference type="Proteomes" id="UP001140560"/>
    </source>
</evidence>
<evidence type="ECO:0000313" key="2">
    <source>
        <dbReference type="EMBL" id="KAJ4376139.1"/>
    </source>
</evidence>
<evidence type="ECO:0000256" key="1">
    <source>
        <dbReference type="SAM" id="Coils"/>
    </source>
</evidence>
<accession>A0A9W8YH44</accession>
<sequence length="506" mass="55903">MAPGQTYTGPTALAHSKHATRAARIAAPAASPSATASAAKVAGNRVNGNTVATDNTVANHNTVANDNTIVNDNTVAKDNNTANGNPVAIMQEIATLTNNPVLNADAELAMAQNNALKGELDRHAAKVSRTLSSAKTHTGQLLELIHHWMHKENAAELKTVNHLGLELEKLFAVANEVNVALPEFLEKQKNNMSLYHASMMNEMIRETHDELKLQHKKVNIQHALILEHHEAFAEYKAQTLAKLHKHAELKVQHSPLMLMVGLLQTEINAYKQVPEESHVIEKELSLARAENLDLKSTIDAQLHERALTVAENSELKSTIDAQLHQHAELLHERAGLKVQNSRLTLKIGLYRMEINAYKQDLEELHVVKQELSLIVAENSKLKTTIDVLRAEPVVPAVTSSPTSDENEKALGEKIKILEAKITNLESSEQQWRDLAKRSYEEYNEILPTYKKAEEYRKEALEKEDLIMGIKLELSAAQAAKSNGVLAGSDAAYWKDKYESLLSSVSG</sequence>
<feature type="coiled-coil region" evidence="1">
    <location>
        <begin position="407"/>
        <end position="434"/>
    </location>
</feature>
<protein>
    <submittedName>
        <fullName evidence="2">Uncharacterized protein</fullName>
    </submittedName>
</protein>